<accession>A0AA39Q4T7</accession>
<evidence type="ECO:0000259" key="1">
    <source>
        <dbReference type="PROSITE" id="PS50097"/>
    </source>
</evidence>
<dbReference type="EMBL" id="JAUEPU010000019">
    <property type="protein sequence ID" value="KAK0494873.1"/>
    <property type="molecule type" value="Genomic_DNA"/>
</dbReference>
<feature type="domain" description="BTB" evidence="1">
    <location>
        <begin position="49"/>
        <end position="115"/>
    </location>
</feature>
<sequence>MFTENIEEMVAMSPPSEVLQIPGPVDPPPPCPCPATEVVCTRNENFYWENSIFLVGDELFRAPRYQFIKHSDTFRTMFTLLQTDADAVEGNTDDKPIRLYGVDKFDFERLLNFMYPLDIPPVLTRSLVEWISILKLSTMWAMTEIRNSAIAHIMERHHEVEVVQRITLGRSHGVPALVRSGLVTLVNQDGGVTEQQARLLGWETALRIQWVRDKLMASRGYSCSFDENQVRNATTSVLCEDASWSFESEIFEPGASKRRGGRPRKW</sequence>
<organism evidence="2 3">
    <name type="scientific">Armillaria luteobubalina</name>
    <dbReference type="NCBI Taxonomy" id="153913"/>
    <lineage>
        <taxon>Eukaryota</taxon>
        <taxon>Fungi</taxon>
        <taxon>Dikarya</taxon>
        <taxon>Basidiomycota</taxon>
        <taxon>Agaricomycotina</taxon>
        <taxon>Agaricomycetes</taxon>
        <taxon>Agaricomycetidae</taxon>
        <taxon>Agaricales</taxon>
        <taxon>Marasmiineae</taxon>
        <taxon>Physalacriaceae</taxon>
        <taxon>Armillaria</taxon>
    </lineage>
</organism>
<dbReference type="InterPro" id="IPR000210">
    <property type="entry name" value="BTB/POZ_dom"/>
</dbReference>
<evidence type="ECO:0000313" key="3">
    <source>
        <dbReference type="Proteomes" id="UP001175228"/>
    </source>
</evidence>
<name>A0AA39Q4T7_9AGAR</name>
<keyword evidence="3" id="KW-1185">Reference proteome</keyword>
<dbReference type="AlphaFoldDB" id="A0AA39Q4T7"/>
<dbReference type="Proteomes" id="UP001175228">
    <property type="component" value="Unassembled WGS sequence"/>
</dbReference>
<dbReference type="Pfam" id="PF00651">
    <property type="entry name" value="BTB"/>
    <property type="match status" value="1"/>
</dbReference>
<dbReference type="SMART" id="SM00225">
    <property type="entry name" value="BTB"/>
    <property type="match status" value="1"/>
</dbReference>
<dbReference type="SUPFAM" id="SSF54695">
    <property type="entry name" value="POZ domain"/>
    <property type="match status" value="1"/>
</dbReference>
<dbReference type="PROSITE" id="PS50097">
    <property type="entry name" value="BTB"/>
    <property type="match status" value="1"/>
</dbReference>
<evidence type="ECO:0000313" key="2">
    <source>
        <dbReference type="EMBL" id="KAK0494873.1"/>
    </source>
</evidence>
<gene>
    <name evidence="2" type="ORF">EDD18DRAFT_1255526</name>
</gene>
<proteinExistence type="predicted"/>
<comment type="caution">
    <text evidence="2">The sequence shown here is derived from an EMBL/GenBank/DDBJ whole genome shotgun (WGS) entry which is preliminary data.</text>
</comment>
<protein>
    <recommendedName>
        <fullName evidence="1">BTB domain-containing protein</fullName>
    </recommendedName>
</protein>
<reference evidence="2" key="1">
    <citation type="submission" date="2023-06" db="EMBL/GenBank/DDBJ databases">
        <authorList>
            <consortium name="Lawrence Berkeley National Laboratory"/>
            <person name="Ahrendt S."/>
            <person name="Sahu N."/>
            <person name="Indic B."/>
            <person name="Wong-Bajracharya J."/>
            <person name="Merenyi Z."/>
            <person name="Ke H.-M."/>
            <person name="Monk M."/>
            <person name="Kocsube S."/>
            <person name="Drula E."/>
            <person name="Lipzen A."/>
            <person name="Balint B."/>
            <person name="Henrissat B."/>
            <person name="Andreopoulos B."/>
            <person name="Martin F.M."/>
            <person name="Harder C.B."/>
            <person name="Rigling D."/>
            <person name="Ford K.L."/>
            <person name="Foster G.D."/>
            <person name="Pangilinan J."/>
            <person name="Papanicolaou A."/>
            <person name="Barry K."/>
            <person name="LaButti K."/>
            <person name="Viragh M."/>
            <person name="Koriabine M."/>
            <person name="Yan M."/>
            <person name="Riley R."/>
            <person name="Champramary S."/>
            <person name="Plett K.L."/>
            <person name="Tsai I.J."/>
            <person name="Slot J."/>
            <person name="Sipos G."/>
            <person name="Plett J."/>
            <person name="Nagy L.G."/>
            <person name="Grigoriev I.V."/>
        </authorList>
    </citation>
    <scope>NUCLEOTIDE SEQUENCE</scope>
    <source>
        <strain evidence="2">HWK02</strain>
    </source>
</reference>
<dbReference type="InterPro" id="IPR011333">
    <property type="entry name" value="SKP1/BTB/POZ_sf"/>
</dbReference>
<dbReference type="CDD" id="cd18186">
    <property type="entry name" value="BTB_POZ_ZBTB_KLHL-like"/>
    <property type="match status" value="1"/>
</dbReference>
<dbReference type="Gene3D" id="3.30.710.10">
    <property type="entry name" value="Potassium Channel Kv1.1, Chain A"/>
    <property type="match status" value="1"/>
</dbReference>